<evidence type="ECO:0000256" key="1">
    <source>
        <dbReference type="SAM" id="Phobius"/>
    </source>
</evidence>
<dbReference type="Proteomes" id="UP000307808">
    <property type="component" value="Unassembled WGS sequence"/>
</dbReference>
<gene>
    <name evidence="2" type="ORF">FC770_06715</name>
</gene>
<keyword evidence="3" id="KW-1185">Reference proteome</keyword>
<keyword evidence="1" id="KW-1133">Transmembrane helix</keyword>
<dbReference type="GO" id="GO:0016020">
    <property type="term" value="C:membrane"/>
    <property type="evidence" value="ECO:0007669"/>
    <property type="project" value="InterPro"/>
</dbReference>
<dbReference type="InterPro" id="IPR034804">
    <property type="entry name" value="SQR/QFR_C/D"/>
</dbReference>
<dbReference type="InterPro" id="IPR011138">
    <property type="entry name" value="Cytochrome_b-558"/>
</dbReference>
<evidence type="ECO:0000313" key="3">
    <source>
        <dbReference type="Proteomes" id="UP000307808"/>
    </source>
</evidence>
<dbReference type="NCBIfam" id="TIGR02046">
    <property type="entry name" value="sdhC_b558_fam"/>
    <property type="match status" value="1"/>
</dbReference>
<dbReference type="CDD" id="cd03498">
    <property type="entry name" value="SQR_TypeB_2_TM"/>
    <property type="match status" value="1"/>
</dbReference>
<dbReference type="OrthoDB" id="9788081at2"/>
<keyword evidence="1" id="KW-0812">Transmembrane</keyword>
<reference evidence="2 3" key="1">
    <citation type="submission" date="2019-04" db="EMBL/GenBank/DDBJ databases">
        <authorList>
            <person name="Dong K."/>
        </authorList>
    </citation>
    <scope>NUCLEOTIDE SEQUENCE [LARGE SCALE GENOMIC DNA]</scope>
    <source>
        <strain evidence="3">dk3543</strain>
    </source>
</reference>
<evidence type="ECO:0000313" key="2">
    <source>
        <dbReference type="EMBL" id="TKI64798.1"/>
    </source>
</evidence>
<dbReference type="AlphaFoldDB" id="A0A4U2YTH5"/>
<feature type="transmembrane region" description="Helical" evidence="1">
    <location>
        <begin position="43"/>
        <end position="62"/>
    </location>
</feature>
<sequence length="259" mass="28593">MSHPKSRAPLRQARPPSDTVDLVATQLSNRTLVKGSRSTRSTIALKITMAVSGLVFIGYLLAHMYGNLKVFAGHDAFNAYAHHLREIGYPLLPHEGLLWIMRVVLIVALVAHVWSAVVLTGRARKARSAKYTVKKNLASSLSSRTMRWGGLTILVFLIWHLLNFTIVKVNPSGGPTNDPYNLLVESFELWWMTLIYLLAMVALGMHLHHGTWSAMQTLGFTNSARSRTNAKRAGWIVAIVIAGGFSLVPLSVLFGIVTK</sequence>
<keyword evidence="1" id="KW-0472">Membrane</keyword>
<proteinExistence type="predicted"/>
<comment type="caution">
    <text evidence="2">The sequence shown here is derived from an EMBL/GenBank/DDBJ whole genome shotgun (WGS) entry which is preliminary data.</text>
</comment>
<feature type="transmembrane region" description="Helical" evidence="1">
    <location>
        <begin position="99"/>
        <end position="120"/>
    </location>
</feature>
<dbReference type="SUPFAM" id="SSF81343">
    <property type="entry name" value="Fumarate reductase respiratory complex transmembrane subunits"/>
    <property type="match status" value="1"/>
</dbReference>
<feature type="transmembrane region" description="Helical" evidence="1">
    <location>
        <begin position="235"/>
        <end position="257"/>
    </location>
</feature>
<dbReference type="Gene3D" id="1.20.1300.10">
    <property type="entry name" value="Fumarate reductase/succinate dehydrogenase, transmembrane subunit"/>
    <property type="match status" value="1"/>
</dbReference>
<name>A0A4U2YTH5_9ACTN</name>
<dbReference type="EMBL" id="SZPY01000001">
    <property type="protein sequence ID" value="TKI64798.1"/>
    <property type="molecule type" value="Genomic_DNA"/>
</dbReference>
<organism evidence="2 3">
    <name type="scientific">Nocardioides jishulii</name>
    <dbReference type="NCBI Taxonomy" id="2575440"/>
    <lineage>
        <taxon>Bacteria</taxon>
        <taxon>Bacillati</taxon>
        <taxon>Actinomycetota</taxon>
        <taxon>Actinomycetes</taxon>
        <taxon>Propionibacteriales</taxon>
        <taxon>Nocardioidaceae</taxon>
        <taxon>Nocardioides</taxon>
    </lineage>
</organism>
<feature type="transmembrane region" description="Helical" evidence="1">
    <location>
        <begin position="189"/>
        <end position="207"/>
    </location>
</feature>
<feature type="transmembrane region" description="Helical" evidence="1">
    <location>
        <begin position="148"/>
        <end position="169"/>
    </location>
</feature>
<accession>A0A4U2YTH5</accession>
<protein>
    <submittedName>
        <fullName evidence="2">Succinate dehydrogenase cytochrome b subunit</fullName>
    </submittedName>
</protein>